<gene>
    <name evidence="1" type="ORF">JMJ35_000012</name>
</gene>
<dbReference type="Proteomes" id="UP001166286">
    <property type="component" value="Unassembled WGS sequence"/>
</dbReference>
<dbReference type="AlphaFoldDB" id="A0AA39R8H6"/>
<reference evidence="1" key="1">
    <citation type="submission" date="2023-03" db="EMBL/GenBank/DDBJ databases">
        <title>Complete genome of Cladonia borealis.</title>
        <authorList>
            <person name="Park H."/>
        </authorList>
    </citation>
    <scope>NUCLEOTIDE SEQUENCE</scope>
    <source>
        <strain evidence="1">ANT050790</strain>
    </source>
</reference>
<dbReference type="EMBL" id="JAFEKC020000001">
    <property type="protein sequence ID" value="KAK0516857.1"/>
    <property type="molecule type" value="Genomic_DNA"/>
</dbReference>
<keyword evidence="2" id="KW-1185">Reference proteome</keyword>
<proteinExistence type="predicted"/>
<accession>A0AA39R8H6</accession>
<organism evidence="1 2">
    <name type="scientific">Cladonia borealis</name>
    <dbReference type="NCBI Taxonomy" id="184061"/>
    <lineage>
        <taxon>Eukaryota</taxon>
        <taxon>Fungi</taxon>
        <taxon>Dikarya</taxon>
        <taxon>Ascomycota</taxon>
        <taxon>Pezizomycotina</taxon>
        <taxon>Lecanoromycetes</taxon>
        <taxon>OSLEUM clade</taxon>
        <taxon>Lecanoromycetidae</taxon>
        <taxon>Lecanorales</taxon>
        <taxon>Lecanorineae</taxon>
        <taxon>Cladoniaceae</taxon>
        <taxon>Cladonia</taxon>
    </lineage>
</organism>
<evidence type="ECO:0000313" key="1">
    <source>
        <dbReference type="EMBL" id="KAK0516857.1"/>
    </source>
</evidence>
<sequence length="168" mass="18772">MSQFEEAAENAQTARYALLIRFTKCYNGQELRDDLKAHDDFILNGVITYSNAYASSEESFTAPSERALALFESPMDLRATFLAHKSVLVSIDHAIGNVSEPQNYDEVGKYITKIRELVNLVQKMNGLGFGTTGIGLPLPDLHKCGAQLQYQKVNAKYETLMLDADWLC</sequence>
<evidence type="ECO:0000313" key="2">
    <source>
        <dbReference type="Proteomes" id="UP001166286"/>
    </source>
</evidence>
<protein>
    <submittedName>
        <fullName evidence="1">Uncharacterized protein</fullName>
    </submittedName>
</protein>
<name>A0AA39R8H6_9LECA</name>
<comment type="caution">
    <text evidence="1">The sequence shown here is derived from an EMBL/GenBank/DDBJ whole genome shotgun (WGS) entry which is preliminary data.</text>
</comment>